<dbReference type="SUPFAM" id="SSF81321">
    <property type="entry name" value="Family A G protein-coupled receptor-like"/>
    <property type="match status" value="1"/>
</dbReference>
<protein>
    <recommendedName>
        <fullName evidence="9">G-protein coupled receptors family 1 profile domain-containing protein</fullName>
    </recommendedName>
</protein>
<dbReference type="PANTHER" id="PTHR11334:SF34">
    <property type="entry name" value="MAS-RELATED G-PROTEIN COUPLED RECEPTOR MEMBER X3"/>
    <property type="match status" value="1"/>
</dbReference>
<gene>
    <name evidence="10" type="ORF">MONAX_5E030827</name>
</gene>
<organism evidence="10 11">
    <name type="scientific">Marmota monax</name>
    <name type="common">Woodchuck</name>
    <dbReference type="NCBI Taxonomy" id="9995"/>
    <lineage>
        <taxon>Eukaryota</taxon>
        <taxon>Metazoa</taxon>
        <taxon>Chordata</taxon>
        <taxon>Craniata</taxon>
        <taxon>Vertebrata</taxon>
        <taxon>Euteleostomi</taxon>
        <taxon>Mammalia</taxon>
        <taxon>Eutheria</taxon>
        <taxon>Euarchontoglires</taxon>
        <taxon>Glires</taxon>
        <taxon>Rodentia</taxon>
        <taxon>Sciuromorpha</taxon>
        <taxon>Sciuridae</taxon>
        <taxon>Xerinae</taxon>
        <taxon>Marmotini</taxon>
        <taxon>Marmota</taxon>
    </lineage>
</organism>
<comment type="subcellular location">
    <subcellularLocation>
        <location evidence="1">Membrane</location>
        <topology evidence="1">Multi-pass membrane protein</topology>
    </subcellularLocation>
</comment>
<dbReference type="Proteomes" id="UP000335636">
    <property type="component" value="Unassembled WGS sequence"/>
</dbReference>
<evidence type="ECO:0000256" key="6">
    <source>
        <dbReference type="ARBA" id="ARBA00023170"/>
    </source>
</evidence>
<dbReference type="InterPro" id="IPR017452">
    <property type="entry name" value="GPCR_Rhodpsn_7TM"/>
</dbReference>
<comment type="caution">
    <text evidence="10">The sequence shown here is derived from an EMBL/GenBank/DDBJ whole genome shotgun (WGS) entry which is preliminary data.</text>
</comment>
<keyword evidence="11" id="KW-1185">Reference proteome</keyword>
<dbReference type="GO" id="GO:0004930">
    <property type="term" value="F:G protein-coupled receptor activity"/>
    <property type="evidence" value="ECO:0007669"/>
    <property type="project" value="UniProtKB-KW"/>
</dbReference>
<proteinExistence type="predicted"/>
<dbReference type="GO" id="GO:0005886">
    <property type="term" value="C:plasma membrane"/>
    <property type="evidence" value="ECO:0007669"/>
    <property type="project" value="TreeGrafter"/>
</dbReference>
<feature type="domain" description="G-protein coupled receptors family 1 profile" evidence="9">
    <location>
        <begin position="53"/>
        <end position="210"/>
    </location>
</feature>
<evidence type="ECO:0000256" key="1">
    <source>
        <dbReference type="ARBA" id="ARBA00004141"/>
    </source>
</evidence>
<feature type="non-terminal residue" evidence="10">
    <location>
        <position position="1"/>
    </location>
</feature>
<evidence type="ECO:0000313" key="11">
    <source>
        <dbReference type="Proteomes" id="UP000335636"/>
    </source>
</evidence>
<dbReference type="PRINTS" id="PR00237">
    <property type="entry name" value="GPCRRHODOPSN"/>
</dbReference>
<feature type="transmembrane region" description="Helical" evidence="8">
    <location>
        <begin position="154"/>
        <end position="179"/>
    </location>
</feature>
<dbReference type="PROSITE" id="PS50262">
    <property type="entry name" value="G_PROTEIN_RECEP_F1_2"/>
    <property type="match status" value="1"/>
</dbReference>
<feature type="transmembrane region" description="Helical" evidence="8">
    <location>
        <begin position="73"/>
        <end position="97"/>
    </location>
</feature>
<keyword evidence="3 8" id="KW-1133">Transmembrane helix</keyword>
<evidence type="ECO:0000259" key="9">
    <source>
        <dbReference type="PROSITE" id="PS50262"/>
    </source>
</evidence>
<keyword evidence="4" id="KW-0297">G-protein coupled receptor</keyword>
<dbReference type="EMBL" id="CABDUW010004560">
    <property type="protein sequence ID" value="VTJ90483.1"/>
    <property type="molecule type" value="Genomic_DNA"/>
</dbReference>
<dbReference type="PRINTS" id="PR02108">
    <property type="entry name" value="MRGPCRFAMILY"/>
</dbReference>
<feature type="transmembrane region" description="Helical" evidence="8">
    <location>
        <begin position="191"/>
        <end position="209"/>
    </location>
</feature>
<name>A0A5E4D8B9_MARMO</name>
<dbReference type="InterPro" id="IPR026234">
    <property type="entry name" value="MRGPCRFAMILY"/>
</dbReference>
<sequence length="210" mass="23859">GTTEVIRSLDLTITAWSTEATTNNRSYFPPICDGNNLIQTVSIFIVCLFGLVGNASVIWFLGFQMCRNPFYNYLLNLAVADFLFLCLHTIATLLNVIEIFLPINIPRYGILETLATFSYLVDMNMISAINTEHCLSVLWPIWYRCHRPRRTSAVICDLLWALSMFLSIPISVVCINFNILDDICDEVEFTITVWMNLLFVVLLVSSLALL</sequence>
<evidence type="ECO:0000256" key="3">
    <source>
        <dbReference type="ARBA" id="ARBA00022989"/>
    </source>
</evidence>
<dbReference type="AlphaFoldDB" id="A0A5E4D8B9"/>
<keyword evidence="2 8" id="KW-0812">Transmembrane</keyword>
<feature type="transmembrane region" description="Helical" evidence="8">
    <location>
        <begin position="37"/>
        <end position="61"/>
    </location>
</feature>
<evidence type="ECO:0000313" key="10">
    <source>
        <dbReference type="EMBL" id="VTJ90483.1"/>
    </source>
</evidence>
<accession>A0A5E4D8B9</accession>
<feature type="non-terminal residue" evidence="10">
    <location>
        <position position="210"/>
    </location>
</feature>
<dbReference type="Gene3D" id="1.20.1070.10">
    <property type="entry name" value="Rhodopsin 7-helix transmembrane proteins"/>
    <property type="match status" value="1"/>
</dbReference>
<evidence type="ECO:0000256" key="2">
    <source>
        <dbReference type="ARBA" id="ARBA00022692"/>
    </source>
</evidence>
<keyword evidence="5 8" id="KW-0472">Membrane</keyword>
<evidence type="ECO:0000256" key="4">
    <source>
        <dbReference type="ARBA" id="ARBA00023040"/>
    </source>
</evidence>
<reference evidence="10" key="1">
    <citation type="submission" date="2019-04" db="EMBL/GenBank/DDBJ databases">
        <authorList>
            <person name="Alioto T."/>
            <person name="Alioto T."/>
        </authorList>
    </citation>
    <scope>NUCLEOTIDE SEQUENCE [LARGE SCALE GENOMIC DNA]</scope>
</reference>
<keyword evidence="7" id="KW-0807">Transducer</keyword>
<evidence type="ECO:0000256" key="5">
    <source>
        <dbReference type="ARBA" id="ARBA00023136"/>
    </source>
</evidence>
<keyword evidence="6" id="KW-0675">Receptor</keyword>
<evidence type="ECO:0000256" key="7">
    <source>
        <dbReference type="ARBA" id="ARBA00023224"/>
    </source>
</evidence>
<dbReference type="PANTHER" id="PTHR11334">
    <property type="entry name" value="MAS-RELATED G-PROTEIN COUPLED RECEPTOR"/>
    <property type="match status" value="1"/>
</dbReference>
<evidence type="ECO:0000256" key="8">
    <source>
        <dbReference type="SAM" id="Phobius"/>
    </source>
</evidence>
<dbReference type="InterPro" id="IPR000276">
    <property type="entry name" value="GPCR_Rhodpsn"/>
</dbReference>